<dbReference type="STRING" id="452084.AR438_16230"/>
<dbReference type="EMBL" id="LLYZ01000020">
    <property type="protein sequence ID" value="KQK24726.1"/>
    <property type="molecule type" value="Genomic_DNA"/>
</dbReference>
<sequence length="191" mass="22842">MLNNDRLFLFFNKEFPFNKEGLEEFINTFTVKTFRKNDALLNFGDTEKELRFLDKGVVREFYSSDGREKNIDFHLQSSFITDFVSLNHSAPTRKHQQCLTEITLRSLSLEKFNEFTNRYQCGKLFIDTIFQRIIDKKEDSQYNQFIKSPEELYLDILKQKPEWLNEIPQYHLASYLGITPETLSRIRKRIS</sequence>
<feature type="domain" description="Cyclic nucleotide-binding" evidence="1">
    <location>
        <begin position="32"/>
        <end position="119"/>
    </location>
</feature>
<dbReference type="SUPFAM" id="SSF51206">
    <property type="entry name" value="cAMP-binding domain-like"/>
    <property type="match status" value="1"/>
</dbReference>
<comment type="caution">
    <text evidence="2">The sequence shown here is derived from an EMBL/GenBank/DDBJ whole genome shotgun (WGS) entry which is preliminary data.</text>
</comment>
<dbReference type="AlphaFoldDB" id="A0A0Q3P447"/>
<gene>
    <name evidence="2" type="ORF">AR438_16230</name>
</gene>
<evidence type="ECO:0000259" key="1">
    <source>
        <dbReference type="Pfam" id="PF00027"/>
    </source>
</evidence>
<dbReference type="OrthoDB" id="663011at2"/>
<evidence type="ECO:0000313" key="2">
    <source>
        <dbReference type="EMBL" id="KQK24726.1"/>
    </source>
</evidence>
<organism evidence="2 3">
    <name type="scientific">Chryseobacterium aquaticum</name>
    <dbReference type="NCBI Taxonomy" id="452084"/>
    <lineage>
        <taxon>Bacteria</taxon>
        <taxon>Pseudomonadati</taxon>
        <taxon>Bacteroidota</taxon>
        <taxon>Flavobacteriia</taxon>
        <taxon>Flavobacteriales</taxon>
        <taxon>Weeksellaceae</taxon>
        <taxon>Chryseobacterium group</taxon>
        <taxon>Chryseobacterium</taxon>
    </lineage>
</organism>
<name>A0A0Q3P447_9FLAO</name>
<reference evidence="2 3" key="1">
    <citation type="submission" date="2015-10" db="EMBL/GenBank/DDBJ databases">
        <title>Chryseobacterium aquaticum genome.</title>
        <authorList>
            <person name="Newman J.D."/>
            <person name="Ferguson M.B."/>
            <person name="Miller J.R."/>
        </authorList>
    </citation>
    <scope>NUCLEOTIDE SEQUENCE [LARGE SCALE GENOMIC DNA]</scope>
    <source>
        <strain evidence="2 3">KCTC 12483</strain>
    </source>
</reference>
<dbReference type="InterPro" id="IPR000595">
    <property type="entry name" value="cNMP-bd_dom"/>
</dbReference>
<dbReference type="InterPro" id="IPR018490">
    <property type="entry name" value="cNMP-bd_dom_sf"/>
</dbReference>
<accession>A0A0Q3P447</accession>
<keyword evidence="3" id="KW-1185">Reference proteome</keyword>
<dbReference type="Pfam" id="PF00027">
    <property type="entry name" value="cNMP_binding"/>
    <property type="match status" value="1"/>
</dbReference>
<dbReference type="InterPro" id="IPR014710">
    <property type="entry name" value="RmlC-like_jellyroll"/>
</dbReference>
<dbReference type="Proteomes" id="UP000051682">
    <property type="component" value="Unassembled WGS sequence"/>
</dbReference>
<evidence type="ECO:0000313" key="3">
    <source>
        <dbReference type="Proteomes" id="UP000051682"/>
    </source>
</evidence>
<dbReference type="RefSeq" id="WP_056017327.1">
    <property type="nucleotide sequence ID" value="NZ_LLYZ01000020.1"/>
</dbReference>
<dbReference type="Gene3D" id="2.60.120.10">
    <property type="entry name" value="Jelly Rolls"/>
    <property type="match status" value="1"/>
</dbReference>
<proteinExistence type="predicted"/>
<protein>
    <submittedName>
        <fullName evidence="2">cAMP-binding protein</fullName>
    </submittedName>
</protein>